<dbReference type="Gene3D" id="3.40.50.2020">
    <property type="match status" value="1"/>
</dbReference>
<dbReference type="InterPro" id="IPR000836">
    <property type="entry name" value="PRTase_dom"/>
</dbReference>
<dbReference type="AlphaFoldDB" id="A0A4R3YQ04"/>
<comment type="caution">
    <text evidence="6">The sequence shown here is derived from an EMBL/GenBank/DDBJ whole genome shotgun (WGS) entry which is preliminary data.</text>
</comment>
<dbReference type="RefSeq" id="WP_131866426.1">
    <property type="nucleotide sequence ID" value="NZ_SMCR01000008.1"/>
</dbReference>
<dbReference type="InterPro" id="IPR051910">
    <property type="entry name" value="ComF/GntX_DNA_util-trans"/>
</dbReference>
<feature type="domain" description="Phosphoribosyltransferase" evidence="5">
    <location>
        <begin position="137"/>
        <end position="226"/>
    </location>
</feature>
<reference evidence="6 7" key="1">
    <citation type="submission" date="2019-03" db="EMBL/GenBank/DDBJ databases">
        <title>Genomic Encyclopedia of Type Strains, Phase IV (KMG-IV): sequencing the most valuable type-strain genomes for metagenomic binning, comparative biology and taxonomic classification.</title>
        <authorList>
            <person name="Goeker M."/>
        </authorList>
    </citation>
    <scope>NUCLEOTIDE SEQUENCE [LARGE SCALE GENOMIC DNA]</scope>
    <source>
        <strain evidence="6 7">DSM 19580</strain>
    </source>
</reference>
<evidence type="ECO:0000256" key="3">
    <source>
        <dbReference type="ARBA" id="ARBA00022771"/>
    </source>
</evidence>
<dbReference type="GO" id="GO:0008270">
    <property type="term" value="F:zinc ion binding"/>
    <property type="evidence" value="ECO:0007669"/>
    <property type="project" value="UniProtKB-KW"/>
</dbReference>
<sequence length="228" mass="25838">MLTLGALCWLCRMPVWFCHHGVCRTCVTQLLLTRPIHCPVCGLPAGTRSQPCGRCLLNPPLWHALHYVTDYQPPLTSLVKKLKYHGDTGLGRVLARLMLLSWLAERRQTAQRKPDMILNVPLHGYRHWRRGYNQTELLASPLARWLGVEYHDDILLRHRPAIPQQMLNARARQSNLQGAFSCSPDVAGRHVALVDDVVTTGSTVKELTRLLLAQQADTVEVWCVCRTL</sequence>
<gene>
    <name evidence="6" type="ORF">EDC52_10860</name>
</gene>
<dbReference type="InterPro" id="IPR017907">
    <property type="entry name" value="Znf_RING_CS"/>
</dbReference>
<proteinExistence type="inferred from homology"/>
<dbReference type="NCBIfam" id="NF008616">
    <property type="entry name" value="PRK11595.1"/>
    <property type="match status" value="1"/>
</dbReference>
<dbReference type="EMBL" id="SMCR01000008">
    <property type="protein sequence ID" value="TCV93678.1"/>
    <property type="molecule type" value="Genomic_DNA"/>
</dbReference>
<protein>
    <submittedName>
        <fullName evidence="6">ComF family protein</fullName>
    </submittedName>
</protein>
<evidence type="ECO:0000256" key="2">
    <source>
        <dbReference type="ARBA" id="ARBA00022723"/>
    </source>
</evidence>
<dbReference type="Pfam" id="PF00156">
    <property type="entry name" value="Pribosyltran"/>
    <property type="match status" value="1"/>
</dbReference>
<dbReference type="CDD" id="cd06223">
    <property type="entry name" value="PRTases_typeI"/>
    <property type="match status" value="1"/>
</dbReference>
<evidence type="ECO:0000256" key="1">
    <source>
        <dbReference type="ARBA" id="ARBA00008007"/>
    </source>
</evidence>
<name>A0A4R3YQ04_9GAMM</name>
<dbReference type="PROSITE" id="PS00518">
    <property type="entry name" value="ZF_RING_1"/>
    <property type="match status" value="1"/>
</dbReference>
<evidence type="ECO:0000256" key="4">
    <source>
        <dbReference type="ARBA" id="ARBA00022833"/>
    </source>
</evidence>
<keyword evidence="3" id="KW-0863">Zinc-finger</keyword>
<dbReference type="PANTHER" id="PTHR47505">
    <property type="entry name" value="DNA UTILIZATION PROTEIN YHGH"/>
    <property type="match status" value="1"/>
</dbReference>
<dbReference type="PANTHER" id="PTHR47505:SF1">
    <property type="entry name" value="DNA UTILIZATION PROTEIN YHGH"/>
    <property type="match status" value="1"/>
</dbReference>
<dbReference type="SUPFAM" id="SSF53271">
    <property type="entry name" value="PRTase-like"/>
    <property type="match status" value="1"/>
</dbReference>
<dbReference type="Proteomes" id="UP000295719">
    <property type="component" value="Unassembled WGS sequence"/>
</dbReference>
<keyword evidence="2" id="KW-0479">Metal-binding</keyword>
<organism evidence="6 7">
    <name type="scientific">Biostraticola tofi</name>
    <dbReference type="NCBI Taxonomy" id="466109"/>
    <lineage>
        <taxon>Bacteria</taxon>
        <taxon>Pseudomonadati</taxon>
        <taxon>Pseudomonadota</taxon>
        <taxon>Gammaproteobacteria</taxon>
        <taxon>Enterobacterales</taxon>
        <taxon>Bruguierivoracaceae</taxon>
        <taxon>Biostraticola</taxon>
    </lineage>
</organism>
<evidence type="ECO:0000313" key="6">
    <source>
        <dbReference type="EMBL" id="TCV93678.1"/>
    </source>
</evidence>
<accession>A0A4R3YQ04</accession>
<evidence type="ECO:0000313" key="7">
    <source>
        <dbReference type="Proteomes" id="UP000295719"/>
    </source>
</evidence>
<comment type="similarity">
    <text evidence="1">Belongs to the ComF/GntX family.</text>
</comment>
<dbReference type="OrthoDB" id="9793412at2"/>
<keyword evidence="7" id="KW-1185">Reference proteome</keyword>
<keyword evidence="4" id="KW-0862">Zinc</keyword>
<evidence type="ECO:0000259" key="5">
    <source>
        <dbReference type="Pfam" id="PF00156"/>
    </source>
</evidence>
<dbReference type="InterPro" id="IPR029057">
    <property type="entry name" value="PRTase-like"/>
</dbReference>